<evidence type="ECO:0000259" key="2">
    <source>
        <dbReference type="Pfam" id="PF01578"/>
    </source>
</evidence>
<dbReference type="Pfam" id="PF01578">
    <property type="entry name" value="Cytochrom_C_asm"/>
    <property type="match status" value="1"/>
</dbReference>
<feature type="transmembrane region" description="Helical" evidence="1">
    <location>
        <begin position="119"/>
        <end position="149"/>
    </location>
</feature>
<dbReference type="OrthoDB" id="9780793at2"/>
<dbReference type="STRING" id="717773.Thicy_0488"/>
<evidence type="ECO:0000256" key="1">
    <source>
        <dbReference type="SAM" id="Phobius"/>
    </source>
</evidence>
<dbReference type="HOGENOM" id="CLU_049710_1_0_6"/>
<dbReference type="InterPro" id="IPR052372">
    <property type="entry name" value="YpjD/HemX"/>
</dbReference>
<dbReference type="GO" id="GO:0020037">
    <property type="term" value="F:heme binding"/>
    <property type="evidence" value="ECO:0007669"/>
    <property type="project" value="InterPro"/>
</dbReference>
<reference evidence="3 4" key="1">
    <citation type="submission" date="2011-05" db="EMBL/GenBank/DDBJ databases">
        <title>Complete sequence of Thioalkalimicrobium cyclicum ALM1.</title>
        <authorList>
            <consortium name="US DOE Joint Genome Institute"/>
            <person name="Lucas S."/>
            <person name="Han J."/>
            <person name="Lapidus A."/>
            <person name="Cheng J.-F."/>
            <person name="Goodwin L."/>
            <person name="Pitluck S."/>
            <person name="Peters L."/>
            <person name="Mikhailova N."/>
            <person name="Davenport K."/>
            <person name="Han C."/>
            <person name="Tapia R."/>
            <person name="Land M."/>
            <person name="Hauser L."/>
            <person name="Kyrpides N."/>
            <person name="Ivanova N."/>
            <person name="Pagani I."/>
            <person name="Kappler U."/>
            <person name="Woyke T."/>
        </authorList>
    </citation>
    <scope>NUCLEOTIDE SEQUENCE [LARGE SCALE GENOMIC DNA]</scope>
    <source>
        <strain evidence="4">DSM 14477 / JCM 11371 / ALM1</strain>
    </source>
</reference>
<evidence type="ECO:0000313" key="4">
    <source>
        <dbReference type="Proteomes" id="UP000009232"/>
    </source>
</evidence>
<dbReference type="KEGG" id="tcy:Thicy_0488"/>
<accession>F6DBF3</accession>
<feature type="transmembrane region" description="Helical" evidence="1">
    <location>
        <begin position="242"/>
        <end position="262"/>
    </location>
</feature>
<dbReference type="PANTHER" id="PTHR38034:SF1">
    <property type="entry name" value="INNER MEMBRANE PROTEIN YPJD"/>
    <property type="match status" value="1"/>
</dbReference>
<keyword evidence="1" id="KW-0812">Transmembrane</keyword>
<organism evidence="3 4">
    <name type="scientific">Thiomicrospira cyclica (strain DSM 14477 / JCM 11371 / ALM1)</name>
    <name type="common">Thioalkalimicrobium cyclicum</name>
    <dbReference type="NCBI Taxonomy" id="717773"/>
    <lineage>
        <taxon>Bacteria</taxon>
        <taxon>Pseudomonadati</taxon>
        <taxon>Pseudomonadota</taxon>
        <taxon>Gammaproteobacteria</taxon>
        <taxon>Thiotrichales</taxon>
        <taxon>Piscirickettsiaceae</taxon>
        <taxon>Thiomicrospira</taxon>
    </lineage>
</organism>
<dbReference type="PANTHER" id="PTHR38034">
    <property type="entry name" value="INNER MEMBRANE PROTEIN YPJD"/>
    <property type="match status" value="1"/>
</dbReference>
<proteinExistence type="predicted"/>
<name>F6DBF3_THICA</name>
<feature type="transmembrane region" description="Helical" evidence="1">
    <location>
        <begin position="65"/>
        <end position="88"/>
    </location>
</feature>
<dbReference type="AlphaFoldDB" id="F6DBF3"/>
<dbReference type="RefSeq" id="WP_013835042.1">
    <property type="nucleotide sequence ID" value="NC_015581.1"/>
</dbReference>
<dbReference type="EMBL" id="CP002776">
    <property type="protein sequence ID" value="AEG31261.1"/>
    <property type="molecule type" value="Genomic_DNA"/>
</dbReference>
<protein>
    <submittedName>
        <fullName evidence="3">Cytochrome c assembly protein</fullName>
    </submittedName>
</protein>
<feature type="transmembrane region" description="Helical" evidence="1">
    <location>
        <begin position="37"/>
        <end position="59"/>
    </location>
</feature>
<dbReference type="InterPro" id="IPR002541">
    <property type="entry name" value="Cyt_c_assembly"/>
</dbReference>
<keyword evidence="1" id="KW-0472">Membrane</keyword>
<dbReference type="GO" id="GO:0017004">
    <property type="term" value="P:cytochrome complex assembly"/>
    <property type="evidence" value="ECO:0007669"/>
    <property type="project" value="InterPro"/>
</dbReference>
<feature type="transmembrane region" description="Helical" evidence="1">
    <location>
        <begin position="210"/>
        <end position="230"/>
    </location>
</feature>
<feature type="transmembrane region" description="Helical" evidence="1">
    <location>
        <begin position="95"/>
        <end position="113"/>
    </location>
</feature>
<evidence type="ECO:0000313" key="3">
    <source>
        <dbReference type="EMBL" id="AEG31261.1"/>
    </source>
</evidence>
<gene>
    <name evidence="3" type="ordered locus">Thicy_0488</name>
</gene>
<keyword evidence="4" id="KW-1185">Reference proteome</keyword>
<dbReference type="Proteomes" id="UP000009232">
    <property type="component" value="Chromosome"/>
</dbReference>
<keyword evidence="1" id="KW-1133">Transmembrane helix</keyword>
<feature type="transmembrane region" description="Helical" evidence="1">
    <location>
        <begin position="6"/>
        <end position="25"/>
    </location>
</feature>
<feature type="domain" description="Cytochrome c assembly protein" evidence="2">
    <location>
        <begin position="42"/>
        <end position="260"/>
    </location>
</feature>
<sequence>MISILTAIMASAMYLLSSYYLSRCIRGDIPKGTSLRVPILIAASMGLVLHTISLTLNLFTPDAMLFSFGNALSLIGWIGVFSLLLISLNKPTETLGVFIFPLGAIVTFMPYLFDTTSTISYALGSHIVVSVFAYSLLGLAAAQAILFSIQEKRFQQRKLSQLIHALPPLQMMEKTLVQLVIIGFIVLSFGIASGAYFIEDFFAQKLAHKTFFSLLAWFTYAYFLIGHYRFGWRGQTAAKFTLGAYLFLLISFIGTQLILMGIQH</sequence>
<feature type="transmembrane region" description="Helical" evidence="1">
    <location>
        <begin position="176"/>
        <end position="198"/>
    </location>
</feature>
<dbReference type="eggNOG" id="COG4137">
    <property type="taxonomic scope" value="Bacteria"/>
</dbReference>